<dbReference type="AlphaFoldDB" id="A0A6V8KAN3"/>
<keyword evidence="7 12" id="KW-0067">ATP-binding</keyword>
<comment type="catalytic activity">
    <reaction evidence="10 12">
        <text>ATP + H2O = ADP + phosphate + H(+)</text>
        <dbReference type="Rhea" id="RHEA:13065"/>
        <dbReference type="ChEBI" id="CHEBI:15377"/>
        <dbReference type="ChEBI" id="CHEBI:15378"/>
        <dbReference type="ChEBI" id="CHEBI:30616"/>
        <dbReference type="ChEBI" id="CHEBI:43474"/>
        <dbReference type="ChEBI" id="CHEBI:456216"/>
        <dbReference type="EC" id="5.6.2.3"/>
    </reaction>
</comment>
<dbReference type="GO" id="GO:0043139">
    <property type="term" value="F:5'-3' DNA helicase activity"/>
    <property type="evidence" value="ECO:0007669"/>
    <property type="project" value="UniProtKB-EC"/>
</dbReference>
<dbReference type="InterPro" id="IPR027417">
    <property type="entry name" value="P-loop_NTPase"/>
</dbReference>
<evidence type="ECO:0000313" key="14">
    <source>
        <dbReference type="EMBL" id="GFJ79521.1"/>
    </source>
</evidence>
<dbReference type="PANTHER" id="PTHR30153:SF2">
    <property type="entry name" value="REPLICATIVE DNA HELICASE"/>
    <property type="match status" value="1"/>
</dbReference>
<evidence type="ECO:0000256" key="8">
    <source>
        <dbReference type="ARBA" id="ARBA00023125"/>
    </source>
</evidence>
<evidence type="ECO:0000256" key="4">
    <source>
        <dbReference type="ARBA" id="ARBA00022741"/>
    </source>
</evidence>
<dbReference type="PROSITE" id="PS51199">
    <property type="entry name" value="SF4_HELICASE"/>
    <property type="match status" value="1"/>
</dbReference>
<evidence type="ECO:0000256" key="10">
    <source>
        <dbReference type="ARBA" id="ARBA00048954"/>
    </source>
</evidence>
<evidence type="ECO:0000256" key="12">
    <source>
        <dbReference type="RuleBase" id="RU362085"/>
    </source>
</evidence>
<keyword evidence="5 12" id="KW-0378">Hydrolase</keyword>
<dbReference type="SUPFAM" id="SSF48024">
    <property type="entry name" value="N-terminal domain of DnaB helicase"/>
    <property type="match status" value="1"/>
</dbReference>
<dbReference type="PANTHER" id="PTHR30153">
    <property type="entry name" value="REPLICATIVE DNA HELICASE DNAB"/>
    <property type="match status" value="1"/>
</dbReference>
<dbReference type="Proteomes" id="UP000482800">
    <property type="component" value="Unassembled WGS sequence"/>
</dbReference>
<dbReference type="EC" id="5.6.2.3" evidence="11 12"/>
<evidence type="ECO:0000256" key="3">
    <source>
        <dbReference type="ARBA" id="ARBA00022705"/>
    </source>
</evidence>
<proteinExistence type="inferred from homology"/>
<keyword evidence="15" id="KW-1185">Reference proteome</keyword>
<evidence type="ECO:0000256" key="11">
    <source>
        <dbReference type="NCBIfam" id="TIGR00665"/>
    </source>
</evidence>
<dbReference type="InterPro" id="IPR016136">
    <property type="entry name" value="DNA_helicase_N/primase_C"/>
</dbReference>
<comment type="caution">
    <text evidence="14">The sequence shown here is derived from an EMBL/GenBank/DDBJ whole genome shotgun (WGS) entry which is preliminary data.</text>
</comment>
<dbReference type="GO" id="GO:0016787">
    <property type="term" value="F:hydrolase activity"/>
    <property type="evidence" value="ECO:0007669"/>
    <property type="project" value="UniProtKB-KW"/>
</dbReference>
<dbReference type="NCBIfam" id="TIGR00665">
    <property type="entry name" value="DnaB"/>
    <property type="match status" value="1"/>
</dbReference>
<gene>
    <name evidence="14" type="ORF">Phou_037010</name>
</gene>
<evidence type="ECO:0000256" key="7">
    <source>
        <dbReference type="ARBA" id="ARBA00022840"/>
    </source>
</evidence>
<evidence type="ECO:0000256" key="9">
    <source>
        <dbReference type="ARBA" id="ARBA00023235"/>
    </source>
</evidence>
<evidence type="ECO:0000256" key="6">
    <source>
        <dbReference type="ARBA" id="ARBA00022806"/>
    </source>
</evidence>
<evidence type="ECO:0000256" key="2">
    <source>
        <dbReference type="ARBA" id="ARBA00022515"/>
    </source>
</evidence>
<comment type="similarity">
    <text evidence="1 12">Belongs to the helicase family. DnaB subfamily.</text>
</comment>
<dbReference type="GO" id="GO:0006269">
    <property type="term" value="P:DNA replication, synthesis of primer"/>
    <property type="evidence" value="ECO:0007669"/>
    <property type="project" value="UniProtKB-UniRule"/>
</dbReference>
<dbReference type="CDD" id="cd00984">
    <property type="entry name" value="DnaB_C"/>
    <property type="match status" value="1"/>
</dbReference>
<dbReference type="Pfam" id="PF00772">
    <property type="entry name" value="DnaB"/>
    <property type="match status" value="1"/>
</dbReference>
<keyword evidence="4 12" id="KW-0547">Nucleotide-binding</keyword>
<reference evidence="14 15" key="2">
    <citation type="submission" date="2020-03" db="EMBL/GenBank/DDBJ databases">
        <authorList>
            <person name="Ichikawa N."/>
            <person name="Kimura A."/>
            <person name="Kitahashi Y."/>
            <person name="Uohara A."/>
        </authorList>
    </citation>
    <scope>NUCLEOTIDE SEQUENCE [LARGE SCALE GENOMIC DNA]</scope>
    <source>
        <strain evidence="14 15">NBRC 108639</strain>
    </source>
</reference>
<sequence>MSTEPRIPPHDAGAEKIVLGCAMLSPEALTEAEAAVKPGDFYRSAHELIFATLVEMAARKEPTDPVAVADRLVETGRLSRVGGVAYLHECYNAPPTVATVGYYAGIVAEKARLRRLAALAEKVEHGIFGGEGTRKATDIADMIREALAELDASTADTAGPRMWSEVVPDVLDSIEQAGSNLDQVPGVPTGLHDLDRLLNGFHPGQLIVVAARTSVGKSVATLGFAQHAAWVHKLPAAVFSLEMTDVEMGKRLLSSASRVPLNVITSGALSDEDWAKVARTAGESSEAPLILDGTASIGLAEIRARARKLHRQHGLKLIVVDYLQLIAVERGENRQTAVAALSRGLKLLAMELQVPVIAVSQLNRGPEMRTDKRPTKADLRESGAIENDADVIILIHRDDYYDKESPRAGEADFIVDKNRAGPTDTITVASQLHLSRFSSMAILP</sequence>
<dbReference type="InterPro" id="IPR007694">
    <property type="entry name" value="DNA_helicase_DnaB-like_C"/>
</dbReference>
<name>A0A6V8KAN3_9ACTN</name>
<dbReference type="SUPFAM" id="SSF52540">
    <property type="entry name" value="P-loop containing nucleoside triphosphate hydrolases"/>
    <property type="match status" value="1"/>
</dbReference>
<dbReference type="Gene3D" id="1.10.860.10">
    <property type="entry name" value="DNAb Helicase, Chain A"/>
    <property type="match status" value="1"/>
</dbReference>
<dbReference type="InterPro" id="IPR036185">
    <property type="entry name" value="DNA_heli_DnaB-like_N_sf"/>
</dbReference>
<feature type="domain" description="SF4 helicase" evidence="13">
    <location>
        <begin position="180"/>
        <end position="444"/>
    </location>
</feature>
<dbReference type="GO" id="GO:0005829">
    <property type="term" value="C:cytosol"/>
    <property type="evidence" value="ECO:0007669"/>
    <property type="project" value="TreeGrafter"/>
</dbReference>
<organism evidence="14 15">
    <name type="scientific">Phytohabitans houttuyneae</name>
    <dbReference type="NCBI Taxonomy" id="1076126"/>
    <lineage>
        <taxon>Bacteria</taxon>
        <taxon>Bacillati</taxon>
        <taxon>Actinomycetota</taxon>
        <taxon>Actinomycetes</taxon>
        <taxon>Micromonosporales</taxon>
        <taxon>Micromonosporaceae</taxon>
    </lineage>
</organism>
<keyword evidence="6 12" id="KW-0347">Helicase</keyword>
<keyword evidence="2 12" id="KW-0639">Primosome</keyword>
<keyword evidence="9" id="KW-0413">Isomerase</keyword>
<accession>A0A6V8KAN3</accession>
<evidence type="ECO:0000256" key="1">
    <source>
        <dbReference type="ARBA" id="ARBA00008428"/>
    </source>
</evidence>
<dbReference type="GO" id="GO:0003677">
    <property type="term" value="F:DNA binding"/>
    <property type="evidence" value="ECO:0007669"/>
    <property type="project" value="UniProtKB-UniRule"/>
</dbReference>
<comment type="function">
    <text evidence="12">The main replicative DNA helicase, it participates in initiation and elongation during chromosome replication. Travels ahead of the DNA replisome, separating dsDNA into templates for DNA synthesis. A processive ATP-dependent 5'-3' DNA helicase it has DNA-dependent ATPase activity.</text>
</comment>
<evidence type="ECO:0000313" key="15">
    <source>
        <dbReference type="Proteomes" id="UP000482800"/>
    </source>
</evidence>
<reference evidence="14 15" key="1">
    <citation type="submission" date="2020-03" db="EMBL/GenBank/DDBJ databases">
        <title>Whole genome shotgun sequence of Phytohabitans houttuyneae NBRC 108639.</title>
        <authorList>
            <person name="Komaki H."/>
            <person name="Tamura T."/>
        </authorList>
    </citation>
    <scope>NUCLEOTIDE SEQUENCE [LARGE SCALE GENOMIC DNA]</scope>
    <source>
        <strain evidence="14 15">NBRC 108639</strain>
    </source>
</reference>
<evidence type="ECO:0000256" key="5">
    <source>
        <dbReference type="ARBA" id="ARBA00022801"/>
    </source>
</evidence>
<dbReference type="GO" id="GO:1990077">
    <property type="term" value="C:primosome complex"/>
    <property type="evidence" value="ECO:0007669"/>
    <property type="project" value="UniProtKB-UniRule"/>
</dbReference>
<keyword evidence="3 12" id="KW-0235">DNA replication</keyword>
<dbReference type="InterPro" id="IPR007693">
    <property type="entry name" value="DNA_helicase_DnaB-like_N"/>
</dbReference>
<dbReference type="GO" id="GO:0005524">
    <property type="term" value="F:ATP binding"/>
    <property type="evidence" value="ECO:0007669"/>
    <property type="project" value="UniProtKB-UniRule"/>
</dbReference>
<dbReference type="EMBL" id="BLPF01000001">
    <property type="protein sequence ID" value="GFJ79521.1"/>
    <property type="molecule type" value="Genomic_DNA"/>
</dbReference>
<dbReference type="Pfam" id="PF03796">
    <property type="entry name" value="DnaB_C"/>
    <property type="match status" value="1"/>
</dbReference>
<protein>
    <recommendedName>
        <fullName evidence="11 12">Replicative DNA helicase</fullName>
        <ecNumber evidence="11 12">5.6.2.3</ecNumber>
    </recommendedName>
</protein>
<dbReference type="InterPro" id="IPR007692">
    <property type="entry name" value="DNA_helicase_DnaB"/>
</dbReference>
<keyword evidence="8 12" id="KW-0238">DNA-binding</keyword>
<dbReference type="Gene3D" id="3.40.50.300">
    <property type="entry name" value="P-loop containing nucleotide triphosphate hydrolases"/>
    <property type="match status" value="1"/>
</dbReference>
<evidence type="ECO:0000259" key="13">
    <source>
        <dbReference type="PROSITE" id="PS51199"/>
    </source>
</evidence>